<name>A0ABY7BAG1_9PSEU</name>
<sequence>MTARLLVREKRGAPGPMLRKAGLVLLSLSPSWLRDRREETGTPPWRRKSRTAWTLRRLRLALVTLTLLVLATSSVVFDLVHQTVDSATQRTMPSIMAVSAASQALAEADSAAVRSFGTGVAPVIGPSSDYQTQMSLAGQNLEQLAELSEAGPRGSARLQLIDSRLTEYRQLVEQAHADYAAGSAALGQVEVIYASRLLHDTVLTELDSVRDAERQRLAGQSSSFWLSGWAVPIWALPVLALLGVLLSAQRYLSRRFRRTFNRGLATATLLLLALGAGTAFSLVAEHRLRDARSNVEQLVQARTATFGPIPAEDVPGAAGTMTRLNQQCVRDGTACATVTMAQPYRRQVELAGNATESGAAADTGYGLDYILPALGLLIGVLVLGGLQPRIKEYRNRWT</sequence>
<dbReference type="RefSeq" id="WP_268758208.1">
    <property type="nucleotide sequence ID" value="NZ_CP113836.1"/>
</dbReference>
<dbReference type="Proteomes" id="UP001163203">
    <property type="component" value="Chromosome"/>
</dbReference>
<proteinExistence type="predicted"/>
<keyword evidence="1" id="KW-1133">Transmembrane helix</keyword>
<reference evidence="2" key="1">
    <citation type="submission" date="2022-11" db="EMBL/GenBank/DDBJ databases">
        <authorList>
            <person name="Mo P."/>
        </authorList>
    </citation>
    <scope>NUCLEOTIDE SEQUENCE</scope>
    <source>
        <strain evidence="2">HUAS 11-8</strain>
    </source>
</reference>
<accession>A0ABY7BAG1</accession>
<feature type="transmembrane region" description="Helical" evidence="1">
    <location>
        <begin position="369"/>
        <end position="386"/>
    </location>
</feature>
<keyword evidence="1" id="KW-0472">Membrane</keyword>
<feature type="transmembrane region" description="Helical" evidence="1">
    <location>
        <begin position="58"/>
        <end position="80"/>
    </location>
</feature>
<organism evidence="2 3">
    <name type="scientific">Amycolatopsis cynarae</name>
    <dbReference type="NCBI Taxonomy" id="2995223"/>
    <lineage>
        <taxon>Bacteria</taxon>
        <taxon>Bacillati</taxon>
        <taxon>Actinomycetota</taxon>
        <taxon>Actinomycetes</taxon>
        <taxon>Pseudonocardiales</taxon>
        <taxon>Pseudonocardiaceae</taxon>
        <taxon>Amycolatopsis</taxon>
    </lineage>
</organism>
<evidence type="ECO:0000313" key="2">
    <source>
        <dbReference type="EMBL" id="WAL68113.1"/>
    </source>
</evidence>
<feature type="transmembrane region" description="Helical" evidence="1">
    <location>
        <begin position="224"/>
        <end position="248"/>
    </location>
</feature>
<keyword evidence="3" id="KW-1185">Reference proteome</keyword>
<feature type="transmembrane region" description="Helical" evidence="1">
    <location>
        <begin position="260"/>
        <end position="284"/>
    </location>
</feature>
<evidence type="ECO:0008006" key="4">
    <source>
        <dbReference type="Google" id="ProtNLM"/>
    </source>
</evidence>
<protein>
    <recommendedName>
        <fullName evidence="4">Integral membrane protein</fullName>
    </recommendedName>
</protein>
<keyword evidence="1" id="KW-0812">Transmembrane</keyword>
<gene>
    <name evidence="2" type="ORF">ORV05_10215</name>
</gene>
<evidence type="ECO:0000256" key="1">
    <source>
        <dbReference type="SAM" id="Phobius"/>
    </source>
</evidence>
<evidence type="ECO:0000313" key="3">
    <source>
        <dbReference type="Proteomes" id="UP001163203"/>
    </source>
</evidence>
<dbReference type="EMBL" id="CP113836">
    <property type="protein sequence ID" value="WAL68113.1"/>
    <property type="molecule type" value="Genomic_DNA"/>
</dbReference>